<evidence type="ECO:0000256" key="3">
    <source>
        <dbReference type="ARBA" id="ARBA00022741"/>
    </source>
</evidence>
<organism evidence="6 7">
    <name type="scientific">Kribbella orskensis</name>
    <dbReference type="NCBI Taxonomy" id="2512216"/>
    <lineage>
        <taxon>Bacteria</taxon>
        <taxon>Bacillati</taxon>
        <taxon>Actinomycetota</taxon>
        <taxon>Actinomycetes</taxon>
        <taxon>Propionibacteriales</taxon>
        <taxon>Kribbellaceae</taxon>
        <taxon>Kribbella</taxon>
    </lineage>
</organism>
<keyword evidence="7" id="KW-1185">Reference proteome</keyword>
<keyword evidence="3" id="KW-0547">Nucleotide-binding</keyword>
<dbReference type="PANTHER" id="PTHR43335:SF4">
    <property type="entry name" value="ABC TRANSPORTER, ATP-BINDING PROTEIN"/>
    <property type="match status" value="1"/>
</dbReference>
<dbReference type="SUPFAM" id="SSF52540">
    <property type="entry name" value="P-loop containing nucleoside triphosphate hydrolases"/>
    <property type="match status" value="1"/>
</dbReference>
<protein>
    <submittedName>
        <fullName evidence="6">ABC-2 type transport system ATP-binding protein</fullName>
    </submittedName>
</protein>
<evidence type="ECO:0000313" key="7">
    <source>
        <dbReference type="Proteomes" id="UP000295818"/>
    </source>
</evidence>
<dbReference type="Gene3D" id="3.40.50.300">
    <property type="entry name" value="P-loop containing nucleotide triphosphate hydrolases"/>
    <property type="match status" value="1"/>
</dbReference>
<dbReference type="Pfam" id="PF00005">
    <property type="entry name" value="ABC_tran"/>
    <property type="match status" value="1"/>
</dbReference>
<dbReference type="PROSITE" id="PS50893">
    <property type="entry name" value="ABC_TRANSPORTER_2"/>
    <property type="match status" value="1"/>
</dbReference>
<sequence length="317" mass="33311">MAGTLALEATGLRKSYGGVVAVNSVELAVEAGVVLGFLGPNGAGKTTVIRILSTILRADAGTFAVSGIPHTDPVEIRRRIGVLPESAGYPLGQTGQEWLTFHAQLFGRPLVEARETAHRLLAEVGLADRGGSLISAYSRGMRQRLGIARALVNDPQVVFLDEPTLGLDPAGQRQVLDLVARIAKEYGVTVILTTHLLVEVEQVCDQVLILNHGRVVAEGTVAEVARRAAAPRRGLVSVRAEQRERAVELLAGSGLQASAVGNDHGGQVAVLIPVDTEPETAAAEVLRRLLDAGVPVLGFTLEGGRLSDAFLAVTEDA</sequence>
<name>A0ABY2BFL3_9ACTN</name>
<dbReference type="EMBL" id="SLWM01000011">
    <property type="protein sequence ID" value="TCO18845.1"/>
    <property type="molecule type" value="Genomic_DNA"/>
</dbReference>
<accession>A0ABY2BFL3</accession>
<comment type="caution">
    <text evidence="6">The sequence shown here is derived from an EMBL/GenBank/DDBJ whole genome shotgun (WGS) entry which is preliminary data.</text>
</comment>
<dbReference type="InterPro" id="IPR003593">
    <property type="entry name" value="AAA+_ATPase"/>
</dbReference>
<dbReference type="InterPro" id="IPR003439">
    <property type="entry name" value="ABC_transporter-like_ATP-bd"/>
</dbReference>
<feature type="domain" description="ABC transporter" evidence="5">
    <location>
        <begin position="7"/>
        <end position="237"/>
    </location>
</feature>
<dbReference type="Proteomes" id="UP000295818">
    <property type="component" value="Unassembled WGS sequence"/>
</dbReference>
<gene>
    <name evidence="6" type="ORF">EV644_11183</name>
</gene>
<evidence type="ECO:0000313" key="6">
    <source>
        <dbReference type="EMBL" id="TCO18845.1"/>
    </source>
</evidence>
<reference evidence="6 7" key="1">
    <citation type="journal article" date="2015" name="Stand. Genomic Sci.">
        <title>Genomic Encyclopedia of Bacterial and Archaeal Type Strains, Phase III: the genomes of soil and plant-associated and newly described type strains.</title>
        <authorList>
            <person name="Whitman W.B."/>
            <person name="Woyke T."/>
            <person name="Klenk H.P."/>
            <person name="Zhou Y."/>
            <person name="Lilburn T.G."/>
            <person name="Beck B.J."/>
            <person name="De Vos P."/>
            <person name="Vandamme P."/>
            <person name="Eisen J.A."/>
            <person name="Garrity G."/>
            <person name="Hugenholtz P."/>
            <person name="Kyrpides N.C."/>
        </authorList>
    </citation>
    <scope>NUCLEOTIDE SEQUENCE [LARGE SCALE GENOMIC DNA]</scope>
    <source>
        <strain evidence="6 7">VKM Ac-2538</strain>
    </source>
</reference>
<dbReference type="SMART" id="SM00382">
    <property type="entry name" value="AAA"/>
    <property type="match status" value="1"/>
</dbReference>
<evidence type="ECO:0000259" key="5">
    <source>
        <dbReference type="PROSITE" id="PS50893"/>
    </source>
</evidence>
<dbReference type="RefSeq" id="WP_132191512.1">
    <property type="nucleotide sequence ID" value="NZ_SLWM01000011.1"/>
</dbReference>
<dbReference type="GO" id="GO:0005524">
    <property type="term" value="F:ATP binding"/>
    <property type="evidence" value="ECO:0007669"/>
    <property type="project" value="UniProtKB-KW"/>
</dbReference>
<evidence type="ECO:0000256" key="2">
    <source>
        <dbReference type="ARBA" id="ARBA00022448"/>
    </source>
</evidence>
<keyword evidence="2" id="KW-0813">Transport</keyword>
<proteinExistence type="inferred from homology"/>
<evidence type="ECO:0000256" key="4">
    <source>
        <dbReference type="ARBA" id="ARBA00022840"/>
    </source>
</evidence>
<comment type="similarity">
    <text evidence="1">Belongs to the ABC transporter superfamily.</text>
</comment>
<dbReference type="PANTHER" id="PTHR43335">
    <property type="entry name" value="ABC TRANSPORTER, ATP-BINDING PROTEIN"/>
    <property type="match status" value="1"/>
</dbReference>
<dbReference type="InterPro" id="IPR027417">
    <property type="entry name" value="P-loop_NTPase"/>
</dbReference>
<evidence type="ECO:0000256" key="1">
    <source>
        <dbReference type="ARBA" id="ARBA00005417"/>
    </source>
</evidence>
<keyword evidence="4 6" id="KW-0067">ATP-binding</keyword>